<comment type="caution">
    <text evidence="2">The sequence shown here is derived from an EMBL/GenBank/DDBJ whole genome shotgun (WGS) entry which is preliminary data.</text>
</comment>
<dbReference type="Gene3D" id="3.40.710.10">
    <property type="entry name" value="DD-peptidase/beta-lactamase superfamily"/>
    <property type="match status" value="1"/>
</dbReference>
<dbReference type="AlphaFoldDB" id="A0A2P2DZI1"/>
<dbReference type="RefSeq" id="WP_135355018.1">
    <property type="nucleotide sequence ID" value="NZ_BFBB01000003.1"/>
</dbReference>
<dbReference type="Pfam" id="PF00144">
    <property type="entry name" value="Beta-lactamase"/>
    <property type="match status" value="1"/>
</dbReference>
<evidence type="ECO:0000313" key="2">
    <source>
        <dbReference type="EMBL" id="GBF50032.1"/>
    </source>
</evidence>
<proteinExistence type="predicted"/>
<dbReference type="InterPro" id="IPR050491">
    <property type="entry name" value="AmpC-like"/>
</dbReference>
<keyword evidence="3" id="KW-1185">Reference proteome</keyword>
<name>A0A2P2DZI1_9LEPT</name>
<dbReference type="Proteomes" id="UP000245133">
    <property type="component" value="Unassembled WGS sequence"/>
</dbReference>
<protein>
    <submittedName>
        <fullName evidence="2">Beta-lactamase</fullName>
    </submittedName>
</protein>
<dbReference type="OrthoDB" id="9803467at2"/>
<dbReference type="EMBL" id="BFBB01000003">
    <property type="protein sequence ID" value="GBF50032.1"/>
    <property type="molecule type" value="Genomic_DNA"/>
</dbReference>
<gene>
    <name evidence="2" type="ORF">LPTSP4_15530</name>
</gene>
<reference evidence="2 3" key="1">
    <citation type="submission" date="2018-02" db="EMBL/GenBank/DDBJ databases">
        <title>Novel Leptospira species isolated from soil and water in Japan.</title>
        <authorList>
            <person name="Nakao R."/>
            <person name="Masuzawa T."/>
        </authorList>
    </citation>
    <scope>NUCLEOTIDE SEQUENCE [LARGE SCALE GENOMIC DNA]</scope>
    <source>
        <strain evidence="2 3">YH101</strain>
    </source>
</reference>
<dbReference type="PANTHER" id="PTHR46825">
    <property type="entry name" value="D-ALANYL-D-ALANINE-CARBOXYPEPTIDASE/ENDOPEPTIDASE AMPH"/>
    <property type="match status" value="1"/>
</dbReference>
<sequence>MIFHFSSKEYSKICFTFIVFLFFGCLSIPETAQKTLYGPEIEEILSGLVGSKSKSITFAFQDGLDIKESGFLGKETKPHRYKIGSVTKLFTTIAVLQLRDRGKLSLDDPLARYIPELKKIPKQNKNARDFTIRDVLKHQSGLPSDLSYEFFLDSASKYTDIQKARIRSLSILKDSQTAEPGQYTSYSNLGFGLLGILIERTSNLDIETYFQKNIFEVAGMEHSSLVDEAQSTALIDGYEGILFSSKVPKPIIRDLTAGSLSTTGADMQRFFAAFFRSKQNRNGLISANSFREMHRLQSPSPLDFSFQIGLTVMLDDFQSNGKSVKLAFHSGSLPPYAAHWLYDPESEISVFIAGNQFPAHIQDIPGSAEKIFKVLWKKRFGNEIHSVQDKKSLRKSIFRPGLYASSNGIIEVKEEGEKRELIFSGLPLQIEEKDGAFYLRLKAFFGLFDLTPKELESWIVEMEETSKETILTLQSSSLKKGVAGVGILNIAQTNQIDSKYLGTYRNLEAFPILTKVNLYFKDNQYCVIAVNYRLANWNSKVDYLCKVLDPETLLIEGKGRNLNEIIKLKEKDGKVILVHSGVNFEKD</sequence>
<dbReference type="PANTHER" id="PTHR46825:SF9">
    <property type="entry name" value="BETA-LACTAMASE-RELATED DOMAIN-CONTAINING PROTEIN"/>
    <property type="match status" value="1"/>
</dbReference>
<accession>A0A2P2DZI1</accession>
<evidence type="ECO:0000259" key="1">
    <source>
        <dbReference type="Pfam" id="PF00144"/>
    </source>
</evidence>
<dbReference type="InterPro" id="IPR012338">
    <property type="entry name" value="Beta-lactam/transpept-like"/>
</dbReference>
<evidence type="ECO:0000313" key="3">
    <source>
        <dbReference type="Proteomes" id="UP000245133"/>
    </source>
</evidence>
<dbReference type="SUPFAM" id="SSF56601">
    <property type="entry name" value="beta-lactamase/transpeptidase-like"/>
    <property type="match status" value="1"/>
</dbReference>
<organism evidence="2 3">
    <name type="scientific">Leptospira ryugenii</name>
    <dbReference type="NCBI Taxonomy" id="1917863"/>
    <lineage>
        <taxon>Bacteria</taxon>
        <taxon>Pseudomonadati</taxon>
        <taxon>Spirochaetota</taxon>
        <taxon>Spirochaetia</taxon>
        <taxon>Leptospirales</taxon>
        <taxon>Leptospiraceae</taxon>
        <taxon>Leptospira</taxon>
    </lineage>
</organism>
<dbReference type="InterPro" id="IPR001466">
    <property type="entry name" value="Beta-lactam-related"/>
</dbReference>
<feature type="domain" description="Beta-lactamase-related" evidence="1">
    <location>
        <begin position="79"/>
        <end position="358"/>
    </location>
</feature>